<dbReference type="InterPro" id="IPR006047">
    <property type="entry name" value="GH13_cat_dom"/>
</dbReference>
<dbReference type="GO" id="GO:0009018">
    <property type="term" value="F:sucrose phosphorylase activity"/>
    <property type="evidence" value="ECO:0007669"/>
    <property type="project" value="UniProtKB-EC"/>
</dbReference>
<dbReference type="Gene3D" id="3.90.400.10">
    <property type="entry name" value="Oligo-1,6-glucosidase, Domain 2"/>
    <property type="match status" value="1"/>
</dbReference>
<reference evidence="5 6" key="1">
    <citation type="submission" date="2024-08" db="EMBL/GenBank/DDBJ databases">
        <authorList>
            <person name="Lu H."/>
        </authorList>
    </citation>
    <scope>NUCLEOTIDE SEQUENCE [LARGE SCALE GENOMIC DNA]</scope>
    <source>
        <strain evidence="5 6">LKC17W</strain>
    </source>
</reference>
<dbReference type="InterPro" id="IPR016377">
    <property type="entry name" value="Sucrose_GGa_phosphorylase-rel"/>
</dbReference>
<evidence type="ECO:0000313" key="5">
    <source>
        <dbReference type="EMBL" id="MFG6439266.1"/>
    </source>
</evidence>
<comment type="caution">
    <text evidence="5">The sequence shown here is derived from an EMBL/GenBank/DDBJ whole genome shotgun (WGS) entry which is preliminary data.</text>
</comment>
<dbReference type="NCBIfam" id="TIGR03852">
    <property type="entry name" value="sucrose_gtfA"/>
    <property type="match status" value="1"/>
</dbReference>
<dbReference type="PANTHER" id="PTHR38784:SF1">
    <property type="entry name" value="SUCROSE PHOSPHORYLASE"/>
    <property type="match status" value="1"/>
</dbReference>
<dbReference type="SMART" id="SM00642">
    <property type="entry name" value="Aamy"/>
    <property type="match status" value="1"/>
</dbReference>
<keyword evidence="3 5" id="KW-0808">Transferase</keyword>
<evidence type="ECO:0000256" key="2">
    <source>
        <dbReference type="ARBA" id="ARBA00022676"/>
    </source>
</evidence>
<dbReference type="Proteomes" id="UP001606301">
    <property type="component" value="Unassembled WGS sequence"/>
</dbReference>
<dbReference type="PANTHER" id="PTHR38784">
    <property type="entry name" value="SUCROSE PHOSPHORYLASE"/>
    <property type="match status" value="1"/>
</dbReference>
<dbReference type="PIRSF" id="PIRSF003059">
    <property type="entry name" value="Sucrose_phosphorylase"/>
    <property type="match status" value="1"/>
</dbReference>
<keyword evidence="6" id="KW-1185">Reference proteome</keyword>
<evidence type="ECO:0000256" key="1">
    <source>
        <dbReference type="ARBA" id="ARBA00008452"/>
    </source>
</evidence>
<dbReference type="CDD" id="cd11355">
    <property type="entry name" value="AmyAc_Sucrose_phosphorylase"/>
    <property type="match status" value="1"/>
</dbReference>
<dbReference type="RefSeq" id="WP_394394592.1">
    <property type="nucleotide sequence ID" value="NZ_JBIGHW010000001.1"/>
</dbReference>
<evidence type="ECO:0000259" key="4">
    <source>
        <dbReference type="SMART" id="SM00642"/>
    </source>
</evidence>
<keyword evidence="2 5" id="KW-0328">Glycosyltransferase</keyword>
<dbReference type="EC" id="2.4.1.7" evidence="5"/>
<protein>
    <submittedName>
        <fullName evidence="5">Sucrose phosphorylase</fullName>
        <ecNumber evidence="5">2.4.1.7</ecNumber>
    </submittedName>
</protein>
<feature type="domain" description="Glycosyl hydrolase family 13 catalytic" evidence="4">
    <location>
        <begin position="4"/>
        <end position="439"/>
    </location>
</feature>
<dbReference type="Pfam" id="PF00128">
    <property type="entry name" value="Alpha-amylase"/>
    <property type="match status" value="1"/>
</dbReference>
<dbReference type="InterPro" id="IPR017853">
    <property type="entry name" value="GH"/>
</dbReference>
<evidence type="ECO:0000313" key="6">
    <source>
        <dbReference type="Proteomes" id="UP001606301"/>
    </source>
</evidence>
<dbReference type="Gene3D" id="3.20.20.80">
    <property type="entry name" value="Glycosidases"/>
    <property type="match status" value="1"/>
</dbReference>
<dbReference type="InterPro" id="IPR022527">
    <property type="entry name" value="Sucrose_phospho"/>
</dbReference>
<dbReference type="SUPFAM" id="SSF51445">
    <property type="entry name" value="(Trans)glycosidases"/>
    <property type="match status" value="1"/>
</dbReference>
<dbReference type="InterPro" id="IPR045857">
    <property type="entry name" value="O16G_dom_2"/>
</dbReference>
<name>A0ABW7FC08_9BURK</name>
<gene>
    <name evidence="5" type="primary">gtfA</name>
    <name evidence="5" type="ORF">ACG0Z3_01080</name>
</gene>
<organism evidence="5 6">
    <name type="scientific">Pelomonas margarita</name>
    <dbReference type="NCBI Taxonomy" id="3299031"/>
    <lineage>
        <taxon>Bacteria</taxon>
        <taxon>Pseudomonadati</taxon>
        <taxon>Pseudomonadota</taxon>
        <taxon>Betaproteobacteria</taxon>
        <taxon>Burkholderiales</taxon>
        <taxon>Sphaerotilaceae</taxon>
        <taxon>Roseateles</taxon>
    </lineage>
</organism>
<proteinExistence type="inferred from homology"/>
<comment type="similarity">
    <text evidence="1">Belongs to the glycosyl hydrolase 13 family. Sucrose phosphorylase subfamily.</text>
</comment>
<sequence length="498" mass="55042">MKNQVQLITYVDRLGGCRDGRDLARLKRLLSEPSAPLAGVFGGVHLLPFFHAIDGADAGFDPIDHTQVDPRLGGWADIKALTEDLDVMGDVIVNHMSSESPQFLDYSEKGEASAYAGLFLTLDAVFPQGASERELLSVYRPRPGLPLTYATLQSGERRILWTTFTAAQIDIAVHHPQGRAYLASILRTFADNGIRMVRLDAVGYAIKKAGDSCFMMPETFEFIGEFAAEARALGIEVLVEIHAYFQRQIEIAARVDWVYDFALPPLVLHAFNFRTAAALKRWIAIRPTNALTVLDTHDGIGIIDIGANASDRAAHPGLVPPEELDELVERIHAASQGQSRKATGAAASNLDLYQVNCTFFDAMGRDETAYLLARAIQFFLPGVPQVYYVGLLAGHNDMDLLARSQVGRDINRHYYGEAEIARDCARPVVRRLIELIKLRNRHPAFGGEFRVEPGGDQELYLRWQQGNAWAALRIDFATQSHELSYSDTAGAPQAFAFS</sequence>
<dbReference type="EMBL" id="JBIGHW010000001">
    <property type="protein sequence ID" value="MFG6439266.1"/>
    <property type="molecule type" value="Genomic_DNA"/>
</dbReference>
<evidence type="ECO:0000256" key="3">
    <source>
        <dbReference type="ARBA" id="ARBA00022679"/>
    </source>
</evidence>
<accession>A0ABW7FC08</accession>